<feature type="region of interest" description="Disordered" evidence="1">
    <location>
        <begin position="230"/>
        <end position="427"/>
    </location>
</feature>
<evidence type="ECO:0000256" key="1">
    <source>
        <dbReference type="SAM" id="MobiDB-lite"/>
    </source>
</evidence>
<dbReference type="InterPro" id="IPR013809">
    <property type="entry name" value="ENTH"/>
</dbReference>
<organism evidence="3 4">
    <name type="scientific">Malassezia sympodialis (strain ATCC 42132)</name>
    <name type="common">Atopic eczema-associated yeast</name>
    <dbReference type="NCBI Taxonomy" id="1230383"/>
    <lineage>
        <taxon>Eukaryota</taxon>
        <taxon>Fungi</taxon>
        <taxon>Dikarya</taxon>
        <taxon>Basidiomycota</taxon>
        <taxon>Ustilaginomycotina</taxon>
        <taxon>Malasseziomycetes</taxon>
        <taxon>Malasseziales</taxon>
        <taxon>Malasseziaceae</taxon>
        <taxon>Malassezia</taxon>
    </lineage>
</organism>
<dbReference type="AlphaFoldDB" id="A0A1M8A1S4"/>
<dbReference type="OMA" id="CIYARFM"/>
<dbReference type="VEuPathDB" id="FungiDB:MSYG_0706"/>
<dbReference type="GO" id="GO:0005886">
    <property type="term" value="C:plasma membrane"/>
    <property type="evidence" value="ECO:0007669"/>
    <property type="project" value="TreeGrafter"/>
</dbReference>
<dbReference type="GO" id="GO:0006897">
    <property type="term" value="P:endocytosis"/>
    <property type="evidence" value="ECO:0007669"/>
    <property type="project" value="TreeGrafter"/>
</dbReference>
<feature type="domain" description="ENTH" evidence="2">
    <location>
        <begin position="36"/>
        <end position="169"/>
    </location>
</feature>
<feature type="compositionally biased region" description="Polar residues" evidence="1">
    <location>
        <begin position="239"/>
        <end position="251"/>
    </location>
</feature>
<proteinExistence type="predicted"/>
<dbReference type="Gene3D" id="1.25.40.90">
    <property type="match status" value="1"/>
</dbReference>
<accession>A0A1M8A1S4</accession>
<feature type="compositionally biased region" description="Low complexity" evidence="1">
    <location>
        <begin position="409"/>
        <end position="418"/>
    </location>
</feature>
<reference evidence="4" key="1">
    <citation type="journal article" date="2017" name="Nucleic Acids Res.">
        <title>Proteogenomics produces comprehensive and highly accurate protein-coding gene annotation in a complete genome assembly of Malassezia sympodialis.</title>
        <authorList>
            <person name="Zhu Y."/>
            <person name="Engstroem P.G."/>
            <person name="Tellgren-Roth C."/>
            <person name="Baudo C.D."/>
            <person name="Kennell J.C."/>
            <person name="Sun S."/>
            <person name="Billmyre R.B."/>
            <person name="Schroeder M.S."/>
            <person name="Andersson A."/>
            <person name="Holm T."/>
            <person name="Sigurgeirsson B."/>
            <person name="Wu G."/>
            <person name="Sankaranarayanan S.R."/>
            <person name="Siddharthan R."/>
            <person name="Sanyal K."/>
            <person name="Lundeberg J."/>
            <person name="Nystedt B."/>
            <person name="Boekhout T."/>
            <person name="Dawson T.L. Jr."/>
            <person name="Heitman J."/>
            <person name="Scheynius A."/>
            <person name="Lehtioe J."/>
        </authorList>
    </citation>
    <scope>NUCLEOTIDE SEQUENCE [LARGE SCALE GENOMIC DNA]</scope>
    <source>
        <strain evidence="4">ATCC 42132</strain>
    </source>
</reference>
<dbReference type="Proteomes" id="UP000186303">
    <property type="component" value="Chromosome 1"/>
</dbReference>
<dbReference type="OrthoDB" id="4033880at2759"/>
<dbReference type="GO" id="GO:0005829">
    <property type="term" value="C:cytosol"/>
    <property type="evidence" value="ECO:0007669"/>
    <property type="project" value="GOC"/>
</dbReference>
<feature type="compositionally biased region" description="Low complexity" evidence="1">
    <location>
        <begin position="318"/>
        <end position="332"/>
    </location>
</feature>
<dbReference type="Pfam" id="PF01417">
    <property type="entry name" value="ENTH"/>
    <property type="match status" value="1"/>
</dbReference>
<dbReference type="PROSITE" id="PS50942">
    <property type="entry name" value="ENTH"/>
    <property type="match status" value="1"/>
</dbReference>
<name>A0A1M8A1S4_MALS4</name>
<dbReference type="SUPFAM" id="SSF48464">
    <property type="entry name" value="ENTH/VHS domain"/>
    <property type="match status" value="1"/>
</dbReference>
<feature type="region of interest" description="Disordered" evidence="1">
    <location>
        <begin position="172"/>
        <end position="192"/>
    </location>
</feature>
<evidence type="ECO:0000259" key="2">
    <source>
        <dbReference type="PROSITE" id="PS50942"/>
    </source>
</evidence>
<feature type="compositionally biased region" description="Low complexity" evidence="1">
    <location>
        <begin position="290"/>
        <end position="306"/>
    </location>
</feature>
<gene>
    <name evidence="3" type="ORF">MSYG_0706</name>
</gene>
<evidence type="ECO:0000313" key="3">
    <source>
        <dbReference type="EMBL" id="SHO76368.1"/>
    </source>
</evidence>
<dbReference type="EMBL" id="LT671821">
    <property type="protein sequence ID" value="SHO76368.1"/>
    <property type="molecule type" value="Genomic_DNA"/>
</dbReference>
<evidence type="ECO:0000313" key="4">
    <source>
        <dbReference type="Proteomes" id="UP000186303"/>
    </source>
</evidence>
<dbReference type="GO" id="GO:0005543">
    <property type="term" value="F:phospholipid binding"/>
    <property type="evidence" value="ECO:0007669"/>
    <property type="project" value="TreeGrafter"/>
</dbReference>
<feature type="compositionally biased region" description="Polar residues" evidence="1">
    <location>
        <begin position="397"/>
        <end position="408"/>
    </location>
</feature>
<feature type="compositionally biased region" description="Pro residues" evidence="1">
    <location>
        <begin position="356"/>
        <end position="365"/>
    </location>
</feature>
<dbReference type="FunFam" id="1.25.40.90:FF:000006">
    <property type="entry name" value="Clathrin interactor 1"/>
    <property type="match status" value="1"/>
</dbReference>
<dbReference type="GO" id="GO:0006895">
    <property type="term" value="P:Golgi to endosome transport"/>
    <property type="evidence" value="ECO:0007669"/>
    <property type="project" value="TreeGrafter"/>
</dbReference>
<dbReference type="STRING" id="1230383.A0A1M8A1S4"/>
<protein>
    <submittedName>
        <fullName evidence="3">Similar to S.cerevisiae protein ENT3 (Protein containing an N-terminal epsin-like domain)</fullName>
    </submittedName>
</protein>
<feature type="compositionally biased region" description="Low complexity" evidence="1">
    <location>
        <begin position="339"/>
        <end position="355"/>
    </location>
</feature>
<dbReference type="CDD" id="cd16992">
    <property type="entry name" value="ENTH_Ent3"/>
    <property type="match status" value="1"/>
</dbReference>
<dbReference type="PANTHER" id="PTHR12276">
    <property type="entry name" value="EPSIN/ENT-RELATED"/>
    <property type="match status" value="1"/>
</dbReference>
<dbReference type="PANTHER" id="PTHR12276:SF45">
    <property type="entry name" value="CLATHRIN INTERACTOR 1"/>
    <property type="match status" value="1"/>
</dbReference>
<dbReference type="SMART" id="SM00273">
    <property type="entry name" value="ENTH"/>
    <property type="match status" value="1"/>
</dbReference>
<dbReference type="GO" id="GO:0030125">
    <property type="term" value="C:clathrin vesicle coat"/>
    <property type="evidence" value="ECO:0007669"/>
    <property type="project" value="TreeGrafter"/>
</dbReference>
<sequence length="427" mass="45482">MGSLSDLANMDLEEIGHKLSNLTFYDLKQFYTQAKNYALNISEIEAKVREATNDDPWGASSTLMQEIAQATHNYHDFHEIMPTIFRRFVEKEAKDWRQIYKALQLLEYLVKNGAEKVVDEARAHLATIKILRNFHYIDDQGKDQGINIRNRAKELAALLSDVDMIRAERRKARANRSKYQGTGNTDFVPGSGGGRYGGFSSDSYYASGGASGTYGVSGASTHDQAEYDEYDAGDDEDTQGPSQTAASSTKATGPPVADLFSFDDEPAATASPSKPAAPPAAAPLDDFDDFQAAPPAPASSQTVPPAQNDPMFDFLDIKPSAPAAAPKPATPAAAPPKVVPAAAAPPKVAPAAAAPPAKPVTPAAPPKSSASLFDDLWAESRGKSSTTEGSGKKTMAQLAQDQTSSRVWASSAPKPKAAGSNDLFDLL</sequence>
<dbReference type="GO" id="GO:0030276">
    <property type="term" value="F:clathrin binding"/>
    <property type="evidence" value="ECO:0007669"/>
    <property type="project" value="TreeGrafter"/>
</dbReference>
<keyword evidence="4" id="KW-1185">Reference proteome</keyword>
<dbReference type="GO" id="GO:0005768">
    <property type="term" value="C:endosome"/>
    <property type="evidence" value="ECO:0007669"/>
    <property type="project" value="TreeGrafter"/>
</dbReference>
<dbReference type="InterPro" id="IPR008942">
    <property type="entry name" value="ENTH_VHS"/>
</dbReference>